<feature type="compositionally biased region" description="Polar residues" evidence="5">
    <location>
        <begin position="475"/>
        <end position="485"/>
    </location>
</feature>
<feature type="compositionally biased region" description="Acidic residues" evidence="5">
    <location>
        <begin position="1754"/>
        <end position="1763"/>
    </location>
</feature>
<keyword evidence="3" id="KW-0963">Cytoplasm</keyword>
<dbReference type="GO" id="GO:0030335">
    <property type="term" value="P:positive regulation of cell migration"/>
    <property type="evidence" value="ECO:0007669"/>
    <property type="project" value="TreeGrafter"/>
</dbReference>
<feature type="compositionally biased region" description="Basic and acidic residues" evidence="5">
    <location>
        <begin position="1787"/>
        <end position="1799"/>
    </location>
</feature>
<feature type="compositionally biased region" description="Polar residues" evidence="5">
    <location>
        <begin position="1382"/>
        <end position="1392"/>
    </location>
</feature>
<feature type="compositionally biased region" description="Polar residues" evidence="5">
    <location>
        <begin position="1581"/>
        <end position="1598"/>
    </location>
</feature>
<dbReference type="InterPro" id="IPR012461">
    <property type="entry name" value="SACK1"/>
</dbReference>
<feature type="compositionally biased region" description="Basic and acidic residues" evidence="5">
    <location>
        <begin position="740"/>
        <end position="749"/>
    </location>
</feature>
<feature type="compositionally biased region" description="Basic and acidic residues" evidence="5">
    <location>
        <begin position="1356"/>
        <end position="1379"/>
    </location>
</feature>
<evidence type="ECO:0000259" key="6">
    <source>
        <dbReference type="Pfam" id="PF07894"/>
    </source>
</evidence>
<dbReference type="RefSeq" id="XP_017279832.1">
    <property type="nucleotide sequence ID" value="XM_017424343.3"/>
</dbReference>
<feature type="compositionally biased region" description="Low complexity" evidence="5">
    <location>
        <begin position="1164"/>
        <end position="1174"/>
    </location>
</feature>
<feature type="region of interest" description="Disordered" evidence="5">
    <location>
        <begin position="410"/>
        <end position="440"/>
    </location>
</feature>
<evidence type="ECO:0000313" key="7">
    <source>
        <dbReference type="Ensembl" id="ENSKMAP00000011459.1"/>
    </source>
</evidence>
<dbReference type="GeneID" id="108240681"/>
<proteinExistence type="inferred from homology"/>
<organism evidence="7 8">
    <name type="scientific">Kryptolebias marmoratus</name>
    <name type="common">Mangrove killifish</name>
    <name type="synonym">Rivulus marmoratus</name>
    <dbReference type="NCBI Taxonomy" id="37003"/>
    <lineage>
        <taxon>Eukaryota</taxon>
        <taxon>Metazoa</taxon>
        <taxon>Chordata</taxon>
        <taxon>Craniata</taxon>
        <taxon>Vertebrata</taxon>
        <taxon>Euteleostomi</taxon>
        <taxon>Actinopterygii</taxon>
        <taxon>Neopterygii</taxon>
        <taxon>Teleostei</taxon>
        <taxon>Neoteleostei</taxon>
        <taxon>Acanthomorphata</taxon>
        <taxon>Ovalentaria</taxon>
        <taxon>Atherinomorphae</taxon>
        <taxon>Cyprinodontiformes</taxon>
        <taxon>Rivulidae</taxon>
        <taxon>Kryptolebias</taxon>
    </lineage>
</organism>
<feature type="compositionally biased region" description="Basic and acidic residues" evidence="5">
    <location>
        <begin position="758"/>
        <end position="783"/>
    </location>
</feature>
<dbReference type="PANTHER" id="PTHR16181">
    <property type="entry name" value="PROTEIN FAM83A-RELATED"/>
    <property type="match status" value="1"/>
</dbReference>
<keyword evidence="4" id="KW-0175">Coiled coil</keyword>
<feature type="compositionally biased region" description="Polar residues" evidence="5">
    <location>
        <begin position="1688"/>
        <end position="1705"/>
    </location>
</feature>
<evidence type="ECO:0000313" key="8">
    <source>
        <dbReference type="Proteomes" id="UP000264800"/>
    </source>
</evidence>
<feature type="compositionally biased region" description="Low complexity" evidence="5">
    <location>
        <begin position="687"/>
        <end position="700"/>
    </location>
</feature>
<dbReference type="SUPFAM" id="SSF56024">
    <property type="entry name" value="Phospholipase D/nuclease"/>
    <property type="match status" value="1"/>
</dbReference>
<feature type="compositionally biased region" description="Polar residues" evidence="5">
    <location>
        <begin position="1113"/>
        <end position="1133"/>
    </location>
</feature>
<feature type="compositionally biased region" description="Polar residues" evidence="5">
    <location>
        <begin position="1242"/>
        <end position="1271"/>
    </location>
</feature>
<feature type="compositionally biased region" description="Polar residues" evidence="5">
    <location>
        <begin position="1"/>
        <end position="11"/>
    </location>
</feature>
<feature type="compositionally biased region" description="Basic and acidic residues" evidence="5">
    <location>
        <begin position="1040"/>
        <end position="1058"/>
    </location>
</feature>
<evidence type="ECO:0000256" key="4">
    <source>
        <dbReference type="SAM" id="Coils"/>
    </source>
</evidence>
<feature type="region of interest" description="Disordered" evidence="5">
    <location>
        <begin position="1352"/>
        <end position="1915"/>
    </location>
</feature>
<feature type="compositionally biased region" description="Basic and acidic residues" evidence="5">
    <location>
        <begin position="943"/>
        <end position="956"/>
    </location>
</feature>
<feature type="compositionally biased region" description="Low complexity" evidence="5">
    <location>
        <begin position="634"/>
        <end position="652"/>
    </location>
</feature>
<dbReference type="OMA" id="TETCESA"/>
<feature type="compositionally biased region" description="Polar residues" evidence="5">
    <location>
        <begin position="1800"/>
        <end position="1848"/>
    </location>
</feature>
<feature type="compositionally biased region" description="Low complexity" evidence="5">
    <location>
        <begin position="1101"/>
        <end position="1112"/>
    </location>
</feature>
<dbReference type="GO" id="GO:1990254">
    <property type="term" value="F:keratin filament binding"/>
    <property type="evidence" value="ECO:0007669"/>
    <property type="project" value="TreeGrafter"/>
</dbReference>
<dbReference type="GO" id="GO:0019901">
    <property type="term" value="F:protein kinase binding"/>
    <property type="evidence" value="ECO:0007669"/>
    <property type="project" value="TreeGrafter"/>
</dbReference>
<feature type="compositionally biased region" description="Basic and acidic residues" evidence="5">
    <location>
        <begin position="1272"/>
        <end position="1281"/>
    </location>
</feature>
<dbReference type="InterPro" id="IPR050944">
    <property type="entry name" value="FAM83"/>
</dbReference>
<dbReference type="CTD" id="565437"/>
<evidence type="ECO:0000256" key="5">
    <source>
        <dbReference type="SAM" id="MobiDB-lite"/>
    </source>
</evidence>
<feature type="compositionally biased region" description="Low complexity" evidence="5">
    <location>
        <begin position="1530"/>
        <end position="1548"/>
    </location>
</feature>
<comment type="subcellular location">
    <subcellularLocation>
        <location evidence="1">Cytoplasm</location>
    </subcellularLocation>
</comment>
<evidence type="ECO:0000256" key="1">
    <source>
        <dbReference type="ARBA" id="ARBA00004496"/>
    </source>
</evidence>
<accession>A0A3Q3AJB1</accession>
<dbReference type="Pfam" id="PF07894">
    <property type="entry name" value="SACK1"/>
    <property type="match status" value="1"/>
</dbReference>
<dbReference type="Proteomes" id="UP000264800">
    <property type="component" value="Unplaced"/>
</dbReference>
<dbReference type="KEGG" id="kmr:108240681"/>
<feature type="region of interest" description="Disordered" evidence="5">
    <location>
        <begin position="452"/>
        <end position="542"/>
    </location>
</feature>
<feature type="compositionally biased region" description="Polar residues" evidence="5">
    <location>
        <begin position="1403"/>
        <end position="1415"/>
    </location>
</feature>
<dbReference type="GO" id="GO:0044380">
    <property type="term" value="P:protein localization to cytoskeleton"/>
    <property type="evidence" value="ECO:0007669"/>
    <property type="project" value="TreeGrafter"/>
</dbReference>
<feature type="coiled-coil region" evidence="4">
    <location>
        <begin position="834"/>
        <end position="861"/>
    </location>
</feature>
<name>A0A3Q3AJB1_KRYMA</name>
<dbReference type="OrthoDB" id="9832446at2759"/>
<feature type="compositionally biased region" description="Polar residues" evidence="5">
    <location>
        <begin position="1769"/>
        <end position="1779"/>
    </location>
</feature>
<sequence>MARRSQCSSAGDNPLDPNYLPPHYREEYRLAVDALIESGLDGYYEFLQKADVVDFLSTSELQYIQSSVQAPRQSGQPEQQQQLYLDVGGDGSSDTYWPVHSDLEVPGLDLGWPQIHAFMEPTEVTTLVNPPEPDMPSIKEQARRLIKNAQQVVAVAMDMFTDVDIFADLLNAAAKRVAVYILLDEQDAHHFVNMVANCRVNLDNFQFLRVRTVSGITYRCRSGRSFRGQMMDRFLLTDCRAVLSGNYSFMWSFEKLHRCMAHLFLGQFVTTFDEEFRILFAQSQPLTVENVLVPLKDLSFLQQKQYFNDNTSVCRDPRKFLALDSGHPDEWGRHSYDERMDGDRRMMALKKQDSLCGPADLYNRFASQQQRVDPCFDQGPSRMLMTENAAFKRHSFAEGVHGRYSLPFMQGMPESEPKGKGFHRGQQPYPGPAPESDYSGYDRFWNQDYLSADPYPEPGLPQEVPPPDFDPVLNYLSSTRNLDFDQSSEKFPPAADLPYASPRSKRRGLAQPYVCQTSPTPSSSAEQKQFLQDPAVSRKDPAVKQGLRNWRINSYLSAYENPEEEGLPSVPLQGPDAFEEPPRPTQQTAPGIDLPLLKTPFVKEFKVPAVPRPSQIPSYSKAATQEKPKMFLDEPAVVPVEVKVTPTPSESSTEGEKTEEMEPKEPKVPLLRREDSFRRQYNAAAQRSSRLRSSLIFSSLDQQQAPHEAADQPDEDGEKNKTEQTKLPFALHISGQRKPAAREPFEWSRFKKSTTETSKAEDSSKEKESKDLSNNPEAKETLKQPDVGSPATVRSKLSEAEPPKSDQLVQPTKPFLTAPLFPDMNDADQRFMYFKELAAKRKAAEAAKAEKKKDKAEIKAQVDLKNSLTLQKQEPLPKVASESRKASISESSVQNAAAESSGTTETCESASASLDVSENTRRRTSLVRSDSNTSIIFSGQEAKPLDSEKLKLDKPSASDLPVSAGTGACQEKSKEGKTESKVVKDSPSPSLARSMSFEAKLPETNLSAEPAKPLLKGRFYGDINDPYRRFMSFKQLSGKQKVDEAAKDKSEMKPEVDLKTSPVFQKKETLPKVSSESVKSSISEGLTKKTPVVESSGNTVSLETSESDSSSLQDGKNTSRKNSLLISDSCSGQENKEKTDLDQQSLTSLPVPACQRTSLDQTVAASPSPSMARSDSSEAEPPKTDQMVEPTKPIHADINNPYRKFLYFKEPAGKQKADEATEADKDKAEVKPQKEDPLPNVASKTRTALIPSLQSSEETMSTKDSLYTCSEQETKLSENLENRPVSDLPVSAGTGICQNKLSTASNPPFLARSKSSEAELPKTDQPLQPAPSTVDLSDTETRLTYFKELAAKRKAAVSEKERNKAEMKQEVNPKLKDKPLPNVTSENTNASVSEVEDVAAESSGKTVSAEASESASPCLDENTSKKGDDISQTAGDQETKRLTTEETGLPDSAETEACQKEVPEEPTVSDPFVAVPGRDETGSPPPQSTSEESVSDAPGPPGLHTDPQHPETKTMALLSELNTGSEVIMSNTSVPSSSSDQPSVGSQNNAPLTEDASSSGVNPEPKSNETSPKSDMETGSDPASSENLSADDSSNLGSDFSPERNASGPEPNIFPSTANCEEYSASAPPAGEEECEAPGSSEDINADSSSVPESGLLGVSDGERPDLKETVNLPTASSDTPAELLPSETGSLEKTSEDTPTQTAPSRDPHLTDSDAPTPAETASSEPGQDPEVKGTETNMSAVDLNSISSEAQAETEESEPTSEADLTGKTSESQTSEPTELESMDTDERKAESPEGRNKTTNTGTQESNDQLKQKNGSEPTEATSKQPKSSPSRYQSSTANVLSSSNLRDDTKLLLGQISANCQSRNESNHESPVTDDEKEDKNAQKEKGGRYGTNNRGPAKPNPEREKVLEKFESMRKEKRVYSRFMF</sequence>
<protein>
    <submittedName>
        <fullName evidence="7">Protein FAM83H-like</fullName>
    </submittedName>
</protein>
<evidence type="ECO:0000256" key="3">
    <source>
        <dbReference type="ARBA" id="ARBA00022490"/>
    </source>
</evidence>
<reference evidence="7" key="1">
    <citation type="submission" date="2025-08" db="UniProtKB">
        <authorList>
            <consortium name="Ensembl"/>
        </authorList>
    </citation>
    <scope>IDENTIFICATION</scope>
</reference>
<feature type="compositionally biased region" description="Polar residues" evidence="5">
    <location>
        <begin position="1736"/>
        <end position="1746"/>
    </location>
</feature>
<feature type="compositionally biased region" description="Basic and acidic residues" evidence="5">
    <location>
        <begin position="971"/>
        <end position="984"/>
    </location>
</feature>
<dbReference type="PANTHER" id="PTHR16181:SF16">
    <property type="entry name" value="FAMILY WITH SEQUENCE SIMILARITY 83 MEMBER HA"/>
    <property type="match status" value="1"/>
</dbReference>
<feature type="compositionally biased region" description="Low complexity" evidence="5">
    <location>
        <begin position="1621"/>
        <end position="1630"/>
    </location>
</feature>
<feature type="region of interest" description="Disordered" evidence="5">
    <location>
        <begin position="1035"/>
        <end position="1339"/>
    </location>
</feature>
<feature type="compositionally biased region" description="Polar residues" evidence="5">
    <location>
        <begin position="1549"/>
        <end position="1561"/>
    </location>
</feature>
<feature type="compositionally biased region" description="Polar residues" evidence="5">
    <location>
        <begin position="1520"/>
        <end position="1529"/>
    </location>
</feature>
<dbReference type="Ensembl" id="ENSKMAT00000011637.1">
    <property type="protein sequence ID" value="ENSKMAP00000011459.1"/>
    <property type="gene ID" value="ENSKMAG00000008619.1"/>
</dbReference>
<feature type="compositionally biased region" description="Pro residues" evidence="5">
    <location>
        <begin position="455"/>
        <end position="469"/>
    </location>
</feature>
<feature type="compositionally biased region" description="Low complexity" evidence="5">
    <location>
        <begin position="1072"/>
        <end position="1084"/>
    </location>
</feature>
<reference evidence="7" key="2">
    <citation type="submission" date="2025-09" db="UniProtKB">
        <authorList>
            <consortium name="Ensembl"/>
        </authorList>
    </citation>
    <scope>IDENTIFICATION</scope>
</reference>
<feature type="compositionally biased region" description="Polar residues" evidence="5">
    <location>
        <begin position="926"/>
        <end position="937"/>
    </location>
</feature>
<dbReference type="GO" id="GO:0007165">
    <property type="term" value="P:signal transduction"/>
    <property type="evidence" value="ECO:0007669"/>
    <property type="project" value="TreeGrafter"/>
</dbReference>
<feature type="compositionally biased region" description="Polar residues" evidence="5">
    <location>
        <begin position="893"/>
        <end position="917"/>
    </location>
</feature>
<dbReference type="GO" id="GO:0045104">
    <property type="term" value="P:intermediate filament cytoskeleton organization"/>
    <property type="evidence" value="ECO:0007669"/>
    <property type="project" value="TreeGrafter"/>
</dbReference>
<feature type="region of interest" description="Disordered" evidence="5">
    <location>
        <begin position="612"/>
        <end position="822"/>
    </location>
</feature>
<feature type="compositionally biased region" description="Basic and acidic residues" evidence="5">
    <location>
        <begin position="654"/>
        <end position="678"/>
    </location>
</feature>
<feature type="compositionally biased region" description="Polar residues" evidence="5">
    <location>
        <begin position="1296"/>
        <end position="1306"/>
    </location>
</feature>
<feature type="compositionally biased region" description="Basic and acidic residues" evidence="5">
    <location>
        <begin position="1211"/>
        <end position="1237"/>
    </location>
</feature>
<dbReference type="Gene3D" id="3.30.870.10">
    <property type="entry name" value="Endonuclease Chain A"/>
    <property type="match status" value="1"/>
</dbReference>
<dbReference type="GeneTree" id="ENSGT00940000159342"/>
<comment type="similarity">
    <text evidence="2">Belongs to the FAM83 family.</text>
</comment>
<dbReference type="STRING" id="37003.ENSKMAP00000011459"/>
<feature type="compositionally biased region" description="Polar residues" evidence="5">
    <location>
        <begin position="514"/>
        <end position="530"/>
    </location>
</feature>
<feature type="region of interest" description="Disordered" evidence="5">
    <location>
        <begin position="865"/>
        <end position="1019"/>
    </location>
</feature>
<evidence type="ECO:0000256" key="2">
    <source>
        <dbReference type="ARBA" id="ARBA00006937"/>
    </source>
</evidence>
<feature type="region of interest" description="Disordered" evidence="5">
    <location>
        <begin position="1"/>
        <end position="20"/>
    </location>
</feature>
<feature type="domain" description="Scaffolding anchor of CK1" evidence="6">
    <location>
        <begin position="13"/>
        <end position="285"/>
    </location>
</feature>
<dbReference type="GO" id="GO:0005737">
    <property type="term" value="C:cytoplasm"/>
    <property type="evidence" value="ECO:0007669"/>
    <property type="project" value="UniProtKB-SubCell"/>
</dbReference>
<dbReference type="GO" id="GO:0045095">
    <property type="term" value="C:keratin filament"/>
    <property type="evidence" value="ECO:0007669"/>
    <property type="project" value="TreeGrafter"/>
</dbReference>
<feature type="compositionally biased region" description="Basic and acidic residues" evidence="5">
    <location>
        <begin position="1882"/>
        <end position="1892"/>
    </location>
</feature>
<keyword evidence="8" id="KW-1185">Reference proteome</keyword>
<feature type="compositionally biased region" description="Basic and acidic residues" evidence="5">
    <location>
        <begin position="1905"/>
        <end position="1915"/>
    </location>
</feature>
<dbReference type="FunFam" id="3.30.870.10:FF:000004">
    <property type="entry name" value="protein FAM83H isoform X2"/>
    <property type="match status" value="1"/>
</dbReference>